<keyword evidence="3" id="KW-1185">Reference proteome</keyword>
<dbReference type="Pfam" id="PF25597">
    <property type="entry name" value="SH3_retrovirus"/>
    <property type="match status" value="1"/>
</dbReference>
<reference evidence="2" key="1">
    <citation type="submission" date="2020-06" db="EMBL/GenBank/DDBJ databases">
        <authorList>
            <person name="Li T."/>
            <person name="Hu X."/>
            <person name="Zhang T."/>
            <person name="Song X."/>
            <person name="Zhang H."/>
            <person name="Dai N."/>
            <person name="Sheng W."/>
            <person name="Hou X."/>
            <person name="Wei L."/>
        </authorList>
    </citation>
    <scope>NUCLEOTIDE SEQUENCE</scope>
    <source>
        <strain evidence="2">K16</strain>
        <tissue evidence="2">Leaf</tissue>
    </source>
</reference>
<protein>
    <submittedName>
        <fullName evidence="2">Retrovirus-related Pol polyprotein from transposon TNT 1-94</fullName>
    </submittedName>
</protein>
<proteinExistence type="predicted"/>
<evidence type="ECO:0000313" key="2">
    <source>
        <dbReference type="EMBL" id="KAK4382284.1"/>
    </source>
</evidence>
<dbReference type="PROSITE" id="PS50994">
    <property type="entry name" value="INTEGRASE"/>
    <property type="match status" value="1"/>
</dbReference>
<accession>A0AAE1W040</accession>
<dbReference type="PANTHER" id="PTHR42648:SF27">
    <property type="entry name" value="RNA-DIRECTED DNA POLYMERASE"/>
    <property type="match status" value="1"/>
</dbReference>
<dbReference type="InterPro" id="IPR001584">
    <property type="entry name" value="Integrase_cat-core"/>
</dbReference>
<reference evidence="2" key="2">
    <citation type="journal article" date="2024" name="Plant">
        <title>Genomic evolution and insights into agronomic trait innovations of Sesamum species.</title>
        <authorList>
            <person name="Miao H."/>
            <person name="Wang L."/>
            <person name="Qu L."/>
            <person name="Liu H."/>
            <person name="Sun Y."/>
            <person name="Le M."/>
            <person name="Wang Q."/>
            <person name="Wei S."/>
            <person name="Zheng Y."/>
            <person name="Lin W."/>
            <person name="Duan Y."/>
            <person name="Cao H."/>
            <person name="Xiong S."/>
            <person name="Wang X."/>
            <person name="Wei L."/>
            <person name="Li C."/>
            <person name="Ma Q."/>
            <person name="Ju M."/>
            <person name="Zhao R."/>
            <person name="Li G."/>
            <person name="Mu C."/>
            <person name="Tian Q."/>
            <person name="Mei H."/>
            <person name="Zhang T."/>
            <person name="Gao T."/>
            <person name="Zhang H."/>
        </authorList>
    </citation>
    <scope>NUCLEOTIDE SEQUENCE</scope>
    <source>
        <strain evidence="2">K16</strain>
    </source>
</reference>
<dbReference type="SUPFAM" id="SSF53098">
    <property type="entry name" value="Ribonuclease H-like"/>
    <property type="match status" value="1"/>
</dbReference>
<dbReference type="PANTHER" id="PTHR42648">
    <property type="entry name" value="TRANSPOSASE, PUTATIVE-RELATED"/>
    <property type="match status" value="1"/>
</dbReference>
<evidence type="ECO:0000259" key="1">
    <source>
        <dbReference type="PROSITE" id="PS50994"/>
    </source>
</evidence>
<dbReference type="InterPro" id="IPR012337">
    <property type="entry name" value="RNaseH-like_sf"/>
</dbReference>
<sequence>MNGLEKSNLELINMLVQYEATTYKSAPVIPKIKGARGPDAGRGRREGEKSLQPLLVPRAPLLLPVERAKGKERFEVLSGRRQMMSACIAKERGIGRGSAHGSSPTQVLDRSRKLCKDEMILRLGDGKAVVAEAVGSLNTPPGTPQMNGVAERRNQTLLDMVRSMMSFTKLLLSFWCYALETAGKLINMAPSKAVPQTPYETWHGKPASYKYLRVWGNPVYVKRLMGDKLDSRSNLCRFIEYPKETVGYYFNDIFEKKIFVLRNTVFLKKGFPADSRQDKARGERIHSTTQGRFWGNLLASGHGQVHSDTTSHAAWYDYDIWQMDVKMAFLNDYIEEDLYGSTGGFHFCWRRTKGLSSPKGYNFIKNEHDPSVYKKISGSSVAYLVLYVDDILLIDIRHASRRRTGARSRPYATTADPTTEAEYIADSEVAKEAVWMKNYIQELGMLPSIVEPMVIFCDNNMAIAQVKEPRSHHRSKHILMLPSA</sequence>
<dbReference type="AlphaFoldDB" id="A0AAE1W040"/>
<dbReference type="InterPro" id="IPR039537">
    <property type="entry name" value="Retrotran_Ty1/copia-like"/>
</dbReference>
<dbReference type="Gene3D" id="3.30.420.10">
    <property type="entry name" value="Ribonuclease H-like superfamily/Ribonuclease H"/>
    <property type="match status" value="1"/>
</dbReference>
<comment type="caution">
    <text evidence="2">The sequence shown here is derived from an EMBL/GenBank/DDBJ whole genome shotgun (WGS) entry which is preliminary data.</text>
</comment>
<dbReference type="CDD" id="cd09272">
    <property type="entry name" value="RNase_HI_RT_Ty1"/>
    <property type="match status" value="1"/>
</dbReference>
<dbReference type="InterPro" id="IPR036397">
    <property type="entry name" value="RNaseH_sf"/>
</dbReference>
<dbReference type="Proteomes" id="UP001289374">
    <property type="component" value="Unassembled WGS sequence"/>
</dbReference>
<dbReference type="EMBL" id="JACGWL010000725">
    <property type="protein sequence ID" value="KAK4382284.1"/>
    <property type="molecule type" value="Genomic_DNA"/>
</dbReference>
<feature type="domain" description="Integrase catalytic" evidence="1">
    <location>
        <begin position="134"/>
        <end position="206"/>
    </location>
</feature>
<dbReference type="GO" id="GO:0015074">
    <property type="term" value="P:DNA integration"/>
    <property type="evidence" value="ECO:0007669"/>
    <property type="project" value="InterPro"/>
</dbReference>
<gene>
    <name evidence="2" type="ORF">Sango_2886700</name>
</gene>
<evidence type="ECO:0000313" key="3">
    <source>
        <dbReference type="Proteomes" id="UP001289374"/>
    </source>
</evidence>
<name>A0AAE1W040_9LAMI</name>
<dbReference type="InterPro" id="IPR057670">
    <property type="entry name" value="SH3_retrovirus"/>
</dbReference>
<organism evidence="2 3">
    <name type="scientific">Sesamum angolense</name>
    <dbReference type="NCBI Taxonomy" id="2727404"/>
    <lineage>
        <taxon>Eukaryota</taxon>
        <taxon>Viridiplantae</taxon>
        <taxon>Streptophyta</taxon>
        <taxon>Embryophyta</taxon>
        <taxon>Tracheophyta</taxon>
        <taxon>Spermatophyta</taxon>
        <taxon>Magnoliopsida</taxon>
        <taxon>eudicotyledons</taxon>
        <taxon>Gunneridae</taxon>
        <taxon>Pentapetalae</taxon>
        <taxon>asterids</taxon>
        <taxon>lamiids</taxon>
        <taxon>Lamiales</taxon>
        <taxon>Pedaliaceae</taxon>
        <taxon>Sesamum</taxon>
    </lineage>
</organism>
<dbReference type="GO" id="GO:0003676">
    <property type="term" value="F:nucleic acid binding"/>
    <property type="evidence" value="ECO:0007669"/>
    <property type="project" value="InterPro"/>
</dbReference>